<keyword evidence="4 5" id="KW-0472">Membrane</keyword>
<keyword evidence="2 5" id="KW-0812">Transmembrane</keyword>
<evidence type="ECO:0000313" key="7">
    <source>
        <dbReference type="Proteomes" id="UP001303473"/>
    </source>
</evidence>
<dbReference type="AlphaFoldDB" id="A0AAN6N9Q5"/>
<keyword evidence="7" id="KW-1185">Reference proteome</keyword>
<accession>A0AAN6N9Q5</accession>
<evidence type="ECO:0000256" key="1">
    <source>
        <dbReference type="ARBA" id="ARBA00004651"/>
    </source>
</evidence>
<evidence type="ECO:0000256" key="4">
    <source>
        <dbReference type="ARBA" id="ARBA00023136"/>
    </source>
</evidence>
<comment type="subcellular location">
    <subcellularLocation>
        <location evidence="1">Cell membrane</location>
        <topology evidence="1">Multi-pass membrane protein</topology>
    </subcellularLocation>
</comment>
<feature type="transmembrane region" description="Helical" evidence="5">
    <location>
        <begin position="358"/>
        <end position="380"/>
    </location>
</feature>
<organism evidence="6 7">
    <name type="scientific">Diplogelasinospora grovesii</name>
    <dbReference type="NCBI Taxonomy" id="303347"/>
    <lineage>
        <taxon>Eukaryota</taxon>
        <taxon>Fungi</taxon>
        <taxon>Dikarya</taxon>
        <taxon>Ascomycota</taxon>
        <taxon>Pezizomycotina</taxon>
        <taxon>Sordariomycetes</taxon>
        <taxon>Sordariomycetidae</taxon>
        <taxon>Sordariales</taxon>
        <taxon>Diplogelasinosporaceae</taxon>
        <taxon>Diplogelasinospora</taxon>
    </lineage>
</organism>
<dbReference type="GO" id="GO:0005886">
    <property type="term" value="C:plasma membrane"/>
    <property type="evidence" value="ECO:0007669"/>
    <property type="project" value="UniProtKB-SubCell"/>
</dbReference>
<gene>
    <name evidence="6" type="ORF">QBC46DRAFT_381473</name>
</gene>
<keyword evidence="3 5" id="KW-1133">Transmembrane helix</keyword>
<dbReference type="GO" id="GO:0000287">
    <property type="term" value="F:magnesium ion binding"/>
    <property type="evidence" value="ECO:0007669"/>
    <property type="project" value="TreeGrafter"/>
</dbReference>
<dbReference type="InterPro" id="IPR002523">
    <property type="entry name" value="MgTranspt_CorA/ZnTranspt_ZntB"/>
</dbReference>
<reference evidence="7" key="1">
    <citation type="journal article" date="2023" name="Mol. Phylogenet. Evol.">
        <title>Genome-scale phylogeny and comparative genomics of the fungal order Sordariales.</title>
        <authorList>
            <person name="Hensen N."/>
            <person name="Bonometti L."/>
            <person name="Westerberg I."/>
            <person name="Brannstrom I.O."/>
            <person name="Guillou S."/>
            <person name="Cros-Aarteil S."/>
            <person name="Calhoun S."/>
            <person name="Haridas S."/>
            <person name="Kuo A."/>
            <person name="Mondo S."/>
            <person name="Pangilinan J."/>
            <person name="Riley R."/>
            <person name="LaButti K."/>
            <person name="Andreopoulos B."/>
            <person name="Lipzen A."/>
            <person name="Chen C."/>
            <person name="Yan M."/>
            <person name="Daum C."/>
            <person name="Ng V."/>
            <person name="Clum A."/>
            <person name="Steindorff A."/>
            <person name="Ohm R.A."/>
            <person name="Martin F."/>
            <person name="Silar P."/>
            <person name="Natvig D.O."/>
            <person name="Lalanne C."/>
            <person name="Gautier V."/>
            <person name="Ament-Velasquez S.L."/>
            <person name="Kruys A."/>
            <person name="Hutchinson M.I."/>
            <person name="Powell A.J."/>
            <person name="Barry K."/>
            <person name="Miller A.N."/>
            <person name="Grigoriev I.V."/>
            <person name="Debuchy R."/>
            <person name="Gladieux P."/>
            <person name="Hiltunen Thoren M."/>
            <person name="Johannesson H."/>
        </authorList>
    </citation>
    <scope>NUCLEOTIDE SEQUENCE [LARGE SCALE GENOMIC DNA]</scope>
    <source>
        <strain evidence="7">CBS 340.73</strain>
    </source>
</reference>
<dbReference type="PANTHER" id="PTHR46494">
    <property type="entry name" value="CORA FAMILY METAL ION TRANSPORTER (EUROFUNG)"/>
    <property type="match status" value="1"/>
</dbReference>
<evidence type="ECO:0000313" key="6">
    <source>
        <dbReference type="EMBL" id="KAK3941799.1"/>
    </source>
</evidence>
<evidence type="ECO:0000256" key="3">
    <source>
        <dbReference type="ARBA" id="ARBA00022989"/>
    </source>
</evidence>
<feature type="transmembrane region" description="Helical" evidence="5">
    <location>
        <begin position="322"/>
        <end position="346"/>
    </location>
</feature>
<dbReference type="Gene3D" id="1.20.58.340">
    <property type="entry name" value="Magnesium transport protein CorA, transmembrane region"/>
    <property type="match status" value="1"/>
</dbReference>
<evidence type="ECO:0000256" key="5">
    <source>
        <dbReference type="SAM" id="Phobius"/>
    </source>
</evidence>
<dbReference type="SUPFAM" id="SSF144083">
    <property type="entry name" value="Magnesium transport protein CorA, transmembrane region"/>
    <property type="match status" value="1"/>
</dbReference>
<dbReference type="PANTHER" id="PTHR46494:SF1">
    <property type="entry name" value="CORA FAMILY METAL ION TRANSPORTER (EUROFUNG)"/>
    <property type="match status" value="1"/>
</dbReference>
<dbReference type="GO" id="GO:0015095">
    <property type="term" value="F:magnesium ion transmembrane transporter activity"/>
    <property type="evidence" value="ECO:0007669"/>
    <property type="project" value="TreeGrafter"/>
</dbReference>
<dbReference type="GO" id="GO:0015087">
    <property type="term" value="F:cobalt ion transmembrane transporter activity"/>
    <property type="evidence" value="ECO:0007669"/>
    <property type="project" value="TreeGrafter"/>
</dbReference>
<dbReference type="EMBL" id="MU853779">
    <property type="protein sequence ID" value="KAK3941799.1"/>
    <property type="molecule type" value="Genomic_DNA"/>
</dbReference>
<name>A0AAN6N9Q5_9PEZI</name>
<dbReference type="GO" id="GO:0050897">
    <property type="term" value="F:cobalt ion binding"/>
    <property type="evidence" value="ECO:0007669"/>
    <property type="project" value="TreeGrafter"/>
</dbReference>
<dbReference type="Pfam" id="PF01544">
    <property type="entry name" value="CorA"/>
    <property type="match status" value="1"/>
</dbReference>
<sequence length="416" mass="47893">MSRQGNPRTPEIEILEPSARGQQWSTSTIPFGPATAAGLAGLPDQCYAFLLDRKHYPPADGRRETLLAHFNVPEFLADRACFELNGYFGCKPTYDDHDTLTSCTTWFRILTKMVRKVKDDPNEDGHDYVDRESKKDYKWFETTVFTRWESPGHRCQVLVVDCPFDLPAKLRTALEKRQSGLDFRDPFGMHPDLMDQLIVHMDVSVWRIRDPVRQLEKSRLRAGAIFAPMHEISRHAIHASEILEVAIDTITEIQRCQTDIHEETRVLGKTYKKQAKEYSQFQIQLVKALKRRSDSSQKRLENEVHLAFNNIARQDNSVMKSIALLGMIFLPATFISAIFSTTFFNFGQDGEWDVSGKLWVYWAVTIPLTILVVVVWRVWLACSDRIMKSLERLWVVVKGWAKNPRGQKKQAKHAAP</sequence>
<dbReference type="InterPro" id="IPR045863">
    <property type="entry name" value="CorA_TM1_TM2"/>
</dbReference>
<comment type="caution">
    <text evidence="6">The sequence shown here is derived from an EMBL/GenBank/DDBJ whole genome shotgun (WGS) entry which is preliminary data.</text>
</comment>
<protein>
    <submittedName>
        <fullName evidence="6">Uncharacterized protein</fullName>
    </submittedName>
</protein>
<dbReference type="Proteomes" id="UP001303473">
    <property type="component" value="Unassembled WGS sequence"/>
</dbReference>
<evidence type="ECO:0000256" key="2">
    <source>
        <dbReference type="ARBA" id="ARBA00022692"/>
    </source>
</evidence>
<proteinExistence type="predicted"/>